<reference evidence="1 2" key="1">
    <citation type="submission" date="2014-04" db="EMBL/GenBank/DDBJ databases">
        <title>Genome evolution of avian class.</title>
        <authorList>
            <person name="Zhang G."/>
            <person name="Li C."/>
        </authorList>
    </citation>
    <scope>NUCLEOTIDE SEQUENCE [LARGE SCALE GENOMIC DNA]</scope>
    <source>
        <strain evidence="1">BGI_N335</strain>
    </source>
</reference>
<dbReference type="GO" id="GO:0002177">
    <property type="term" value="C:manchette"/>
    <property type="evidence" value="ECO:0007669"/>
    <property type="project" value="TreeGrafter"/>
</dbReference>
<proteinExistence type="predicted"/>
<dbReference type="PhylomeDB" id="A0A091TTA4"/>
<dbReference type="PANTHER" id="PTHR14919">
    <property type="entry name" value="KPL2-RELATED"/>
    <property type="match status" value="1"/>
</dbReference>
<keyword evidence="1" id="KW-0969">Cilium</keyword>
<dbReference type="InterPro" id="IPR052634">
    <property type="entry name" value="Sperm_flagellar-bone_growth"/>
</dbReference>
<keyword evidence="1" id="KW-0282">Flagellum</keyword>
<dbReference type="PANTHER" id="PTHR14919:SF0">
    <property type="entry name" value="SPERM FLAGELLAR PROTEIN 2"/>
    <property type="match status" value="1"/>
</dbReference>
<dbReference type="EMBL" id="KK463904">
    <property type="protein sequence ID" value="KFQ80694.1"/>
    <property type="molecule type" value="Genomic_DNA"/>
</dbReference>
<dbReference type="GO" id="GO:0097225">
    <property type="term" value="C:sperm midpiece"/>
    <property type="evidence" value="ECO:0007669"/>
    <property type="project" value="TreeGrafter"/>
</dbReference>
<dbReference type="AlphaFoldDB" id="A0A091TTA4"/>
<sequence>MVFRMTLINFHRAEQQKVQKLQEEQRAQDIEKHCIGRRRQNEIMARIQAAIIQIPKAPPSHAIKAIEAKKFLKKKREAEDTYKEIKKFEKSMAGNASAVHSQDTGR</sequence>
<organism evidence="1 2">
    <name type="scientific">Phaethon lepturus</name>
    <name type="common">White-tailed tropicbird</name>
    <dbReference type="NCBI Taxonomy" id="97097"/>
    <lineage>
        <taxon>Eukaryota</taxon>
        <taxon>Metazoa</taxon>
        <taxon>Chordata</taxon>
        <taxon>Craniata</taxon>
        <taxon>Vertebrata</taxon>
        <taxon>Euteleostomi</taxon>
        <taxon>Archelosauria</taxon>
        <taxon>Archosauria</taxon>
        <taxon>Dinosauria</taxon>
        <taxon>Saurischia</taxon>
        <taxon>Theropoda</taxon>
        <taxon>Coelurosauria</taxon>
        <taxon>Aves</taxon>
        <taxon>Neognathae</taxon>
        <taxon>Neoaves</taxon>
        <taxon>Phaethontimorphae</taxon>
        <taxon>Phaethontiformes</taxon>
        <taxon>Phaethontidae</taxon>
        <taxon>Phaethon</taxon>
    </lineage>
</organism>
<evidence type="ECO:0000313" key="2">
    <source>
        <dbReference type="Proteomes" id="UP000053638"/>
    </source>
</evidence>
<evidence type="ECO:0000313" key="1">
    <source>
        <dbReference type="EMBL" id="KFQ80694.1"/>
    </source>
</evidence>
<dbReference type="GO" id="GO:0007288">
    <property type="term" value="P:sperm axoneme assembly"/>
    <property type="evidence" value="ECO:0007669"/>
    <property type="project" value="TreeGrafter"/>
</dbReference>
<keyword evidence="1" id="KW-0966">Cell projection</keyword>
<keyword evidence="2" id="KW-1185">Reference proteome</keyword>
<accession>A0A091TTA4</accession>
<protein>
    <submittedName>
        <fullName evidence="1">Sperm flagellar protein 2</fullName>
    </submittedName>
</protein>
<name>A0A091TTA4_PHALP</name>
<dbReference type="Proteomes" id="UP000053638">
    <property type="component" value="Unassembled WGS sequence"/>
</dbReference>
<gene>
    <name evidence="1" type="ORF">N335_01240</name>
</gene>